<feature type="transmembrane region" description="Helical" evidence="12">
    <location>
        <begin position="305"/>
        <end position="329"/>
    </location>
</feature>
<evidence type="ECO:0000256" key="6">
    <source>
        <dbReference type="ARBA" id="ARBA00022683"/>
    </source>
</evidence>
<evidence type="ECO:0000256" key="10">
    <source>
        <dbReference type="ARBA" id="ARBA00023136"/>
    </source>
</evidence>
<accession>A0A926EGS6</accession>
<dbReference type="GO" id="GO:0008982">
    <property type="term" value="F:protein-N(PI)-phosphohistidine-sugar phosphotransferase activity"/>
    <property type="evidence" value="ECO:0007669"/>
    <property type="project" value="InterPro"/>
</dbReference>
<keyword evidence="5" id="KW-0808">Transferase</keyword>
<dbReference type="Pfam" id="PF00367">
    <property type="entry name" value="PTS_EIIB"/>
    <property type="match status" value="1"/>
</dbReference>
<dbReference type="EMBL" id="JACRSY010000004">
    <property type="protein sequence ID" value="MBC8578650.1"/>
    <property type="molecule type" value="Genomic_DNA"/>
</dbReference>
<keyword evidence="2" id="KW-0813">Transport</keyword>
<dbReference type="GO" id="GO:0005886">
    <property type="term" value="C:plasma membrane"/>
    <property type="evidence" value="ECO:0007669"/>
    <property type="project" value="UniProtKB-SubCell"/>
</dbReference>
<evidence type="ECO:0000256" key="12">
    <source>
        <dbReference type="SAM" id="Phobius"/>
    </source>
</evidence>
<feature type="domain" description="PTS EIIB type-1" evidence="13">
    <location>
        <begin position="408"/>
        <end position="484"/>
    </location>
</feature>
<dbReference type="NCBIfam" id="TIGR00826">
    <property type="entry name" value="EIIB_glc"/>
    <property type="match status" value="1"/>
</dbReference>
<dbReference type="RefSeq" id="WP_249331645.1">
    <property type="nucleotide sequence ID" value="NZ_JACRSY010000004.1"/>
</dbReference>
<dbReference type="GO" id="GO:0019866">
    <property type="term" value="C:organelle inner membrane"/>
    <property type="evidence" value="ECO:0007669"/>
    <property type="project" value="InterPro"/>
</dbReference>
<sequence>MSGFFSKLQKLGKALMLPIAVLPVAGILLRLGQADVMTKLGALTVDGEIGNQFLHTLLQVCGEAGNAVFGTNMAFIFAIGIAVGLAKANHGAAGLAGAVGFLMLENVTKVIWQLPQFAGETHSLGVFGGIIIGIVAGCLYNKFYDIKLPDFLGFFGGKRFVPIVTGFSATLLGVVLGYIWPYVERVFAALNSFIAAAGAVGDFCFGFFNRLLIPTGLHHVLNNYVWQLYGDYNGTTGDLNRFFALDPTAGKFMTGFFPIMMFALPAAALAMYVCARKENKAVVGGALASVAFTAFLTGITEPLEFMFMFLAPVLYGIHAVLTGISMAVVNLLGIRSGFSFSAGAIDLAINWGISEKPFMLILIGLIFAVIYFFIFVFAIKKFNIPTPGRENDAETDEMAHLVEDKGLSELAAMYIEKLGGKNNIQEVDSCITRLRLTLKDSKIVEEKDMKALGAAGIMRPNSKNLQVIVGTKAELIAEEMKKLL</sequence>
<feature type="transmembrane region" description="Helical" evidence="12">
    <location>
        <begin position="124"/>
        <end position="140"/>
    </location>
</feature>
<dbReference type="GO" id="GO:0090563">
    <property type="term" value="F:protein-phosphocysteine-sugar phosphotransferase activity"/>
    <property type="evidence" value="ECO:0007669"/>
    <property type="project" value="TreeGrafter"/>
</dbReference>
<dbReference type="NCBIfam" id="TIGR01998">
    <property type="entry name" value="PTS-II-BC-nag"/>
    <property type="match status" value="1"/>
</dbReference>
<dbReference type="InterPro" id="IPR018113">
    <property type="entry name" value="PTrfase_EIIB_Cys"/>
</dbReference>
<evidence type="ECO:0000256" key="1">
    <source>
        <dbReference type="ARBA" id="ARBA00004651"/>
    </source>
</evidence>
<evidence type="ECO:0000256" key="9">
    <source>
        <dbReference type="ARBA" id="ARBA00022989"/>
    </source>
</evidence>
<evidence type="ECO:0000259" key="13">
    <source>
        <dbReference type="PROSITE" id="PS51098"/>
    </source>
</evidence>
<dbReference type="FunFam" id="3.30.1360.60:FF:000001">
    <property type="entry name" value="PTS system glucose-specific IIBC component PtsG"/>
    <property type="match status" value="1"/>
</dbReference>
<evidence type="ECO:0000256" key="7">
    <source>
        <dbReference type="ARBA" id="ARBA00022692"/>
    </source>
</evidence>
<dbReference type="InterPro" id="IPR001996">
    <property type="entry name" value="PTS_IIB_1"/>
</dbReference>
<feature type="domain" description="PTS EIIC type-1" evidence="14">
    <location>
        <begin position="2"/>
        <end position="391"/>
    </location>
</feature>
<evidence type="ECO:0000259" key="14">
    <source>
        <dbReference type="PROSITE" id="PS51103"/>
    </source>
</evidence>
<dbReference type="PANTHER" id="PTHR30009">
    <property type="entry name" value="CYTOCHROME C-TYPE SYNTHESIS PROTEIN AND PTS TRANSMEMBRANE COMPONENT"/>
    <property type="match status" value="1"/>
</dbReference>
<dbReference type="InterPro" id="IPR036878">
    <property type="entry name" value="Glu_permease_IIB"/>
</dbReference>
<dbReference type="InterPro" id="IPR010974">
    <property type="entry name" value="PTS_IIBC_nag"/>
</dbReference>
<keyword evidence="8" id="KW-0418">Kinase</keyword>
<keyword evidence="4" id="KW-0762">Sugar transport</keyword>
<dbReference type="Pfam" id="PF02378">
    <property type="entry name" value="PTS_EIIC"/>
    <property type="match status" value="1"/>
</dbReference>
<name>A0A926EGS6_9FIRM</name>
<dbReference type="Proteomes" id="UP000655830">
    <property type="component" value="Unassembled WGS sequence"/>
</dbReference>
<evidence type="ECO:0000256" key="3">
    <source>
        <dbReference type="ARBA" id="ARBA00022475"/>
    </source>
</evidence>
<feature type="transmembrane region" description="Helical" evidence="12">
    <location>
        <begin position="67"/>
        <end position="86"/>
    </location>
</feature>
<evidence type="ECO:0000256" key="5">
    <source>
        <dbReference type="ARBA" id="ARBA00022679"/>
    </source>
</evidence>
<proteinExistence type="predicted"/>
<evidence type="ECO:0000256" key="8">
    <source>
        <dbReference type="ARBA" id="ARBA00022777"/>
    </source>
</evidence>
<dbReference type="AlphaFoldDB" id="A0A926EGS6"/>
<comment type="caution">
    <text evidence="15">The sequence shown here is derived from an EMBL/GenBank/DDBJ whole genome shotgun (WGS) entry which is preliminary data.</text>
</comment>
<feature type="transmembrane region" description="Helical" evidence="12">
    <location>
        <begin position="160"/>
        <end position="180"/>
    </location>
</feature>
<comment type="subcellular location">
    <subcellularLocation>
        <location evidence="1">Cell membrane</location>
        <topology evidence="1">Multi-pass membrane protein</topology>
    </subcellularLocation>
</comment>
<keyword evidence="9 12" id="KW-1133">Transmembrane helix</keyword>
<evidence type="ECO:0000256" key="11">
    <source>
        <dbReference type="PROSITE-ProRule" id="PRU00421"/>
    </source>
</evidence>
<feature type="transmembrane region" description="Helical" evidence="12">
    <location>
        <begin position="359"/>
        <end position="379"/>
    </location>
</feature>
<dbReference type="Gene3D" id="3.30.1360.60">
    <property type="entry name" value="Glucose permease domain IIB"/>
    <property type="match status" value="1"/>
</dbReference>
<feature type="transmembrane region" description="Helical" evidence="12">
    <location>
        <begin position="336"/>
        <end position="353"/>
    </location>
</feature>
<dbReference type="InterPro" id="IPR050429">
    <property type="entry name" value="PTS_Glucose_EIICBA"/>
</dbReference>
<feature type="transmembrane region" description="Helical" evidence="12">
    <location>
        <begin position="93"/>
        <end position="112"/>
    </location>
</feature>
<feature type="transmembrane region" description="Helical" evidence="12">
    <location>
        <begin position="281"/>
        <end position="299"/>
    </location>
</feature>
<dbReference type="PROSITE" id="PS51103">
    <property type="entry name" value="PTS_EIIC_TYPE_1"/>
    <property type="match status" value="1"/>
</dbReference>
<dbReference type="PANTHER" id="PTHR30009:SF4">
    <property type="entry name" value="PTS SYSTEM N-ACETYLGLUCOSAMINE-SPECIFIC EIICBA COMPONENT"/>
    <property type="match status" value="1"/>
</dbReference>
<evidence type="ECO:0000256" key="4">
    <source>
        <dbReference type="ARBA" id="ARBA00022597"/>
    </source>
</evidence>
<protein>
    <submittedName>
        <fullName evidence="15">PTS transporter subunit EIIC</fullName>
    </submittedName>
</protein>
<evidence type="ECO:0000256" key="2">
    <source>
        <dbReference type="ARBA" id="ARBA00022448"/>
    </source>
</evidence>
<dbReference type="InterPro" id="IPR003352">
    <property type="entry name" value="PTS_EIIC"/>
</dbReference>
<dbReference type="PROSITE" id="PS01035">
    <property type="entry name" value="PTS_EIIB_TYPE_1_CYS"/>
    <property type="match status" value="1"/>
</dbReference>
<evidence type="ECO:0000313" key="15">
    <source>
        <dbReference type="EMBL" id="MBC8578650.1"/>
    </source>
</evidence>
<keyword evidence="7 12" id="KW-0812">Transmembrane</keyword>
<feature type="transmembrane region" description="Helical" evidence="12">
    <location>
        <begin position="252"/>
        <end position="274"/>
    </location>
</feature>
<dbReference type="SUPFAM" id="SSF55604">
    <property type="entry name" value="Glucose permease domain IIB"/>
    <property type="match status" value="1"/>
</dbReference>
<dbReference type="PROSITE" id="PS51098">
    <property type="entry name" value="PTS_EIIB_TYPE_1"/>
    <property type="match status" value="1"/>
</dbReference>
<dbReference type="GO" id="GO:0016301">
    <property type="term" value="F:kinase activity"/>
    <property type="evidence" value="ECO:0007669"/>
    <property type="project" value="UniProtKB-KW"/>
</dbReference>
<keyword evidence="6" id="KW-0598">Phosphotransferase system</keyword>
<dbReference type="GO" id="GO:0015764">
    <property type="term" value="P:N-acetylglucosamine transport"/>
    <property type="evidence" value="ECO:0007669"/>
    <property type="project" value="TreeGrafter"/>
</dbReference>
<dbReference type="InterPro" id="IPR013013">
    <property type="entry name" value="PTS_EIIC_1"/>
</dbReference>
<gene>
    <name evidence="15" type="ORF">H8718_03790</name>
</gene>
<reference evidence="15" key="1">
    <citation type="submission" date="2020-08" db="EMBL/GenBank/DDBJ databases">
        <title>Genome public.</title>
        <authorList>
            <person name="Liu C."/>
            <person name="Sun Q."/>
        </authorList>
    </citation>
    <scope>NUCLEOTIDE SEQUENCE</scope>
    <source>
        <strain evidence="15">NSJ-12</strain>
    </source>
</reference>
<keyword evidence="16" id="KW-1185">Reference proteome</keyword>
<evidence type="ECO:0000313" key="16">
    <source>
        <dbReference type="Proteomes" id="UP000655830"/>
    </source>
</evidence>
<dbReference type="GO" id="GO:0009401">
    <property type="term" value="P:phosphoenolpyruvate-dependent sugar phosphotransferase system"/>
    <property type="evidence" value="ECO:0007669"/>
    <property type="project" value="UniProtKB-KW"/>
</dbReference>
<keyword evidence="10 12" id="KW-0472">Membrane</keyword>
<keyword evidence="3" id="KW-1003">Cell membrane</keyword>
<organism evidence="15 16">
    <name type="scientific">Zhenhengia yiwuensis</name>
    <dbReference type="NCBI Taxonomy" id="2763666"/>
    <lineage>
        <taxon>Bacteria</taxon>
        <taxon>Bacillati</taxon>
        <taxon>Bacillota</taxon>
        <taxon>Clostridia</taxon>
        <taxon>Lachnospirales</taxon>
        <taxon>Lachnospiraceae</taxon>
        <taxon>Zhenhengia</taxon>
    </lineage>
</organism>
<dbReference type="CDD" id="cd00212">
    <property type="entry name" value="PTS_IIB_glc"/>
    <property type="match status" value="1"/>
</dbReference>
<feature type="active site" description="Phosphocysteine intermediate; for EIIB activity" evidence="11">
    <location>
        <position position="430"/>
    </location>
</feature>
<dbReference type="GO" id="GO:0015572">
    <property type="term" value="F:N-acetylglucosamine transmembrane transporter activity"/>
    <property type="evidence" value="ECO:0007669"/>
    <property type="project" value="InterPro"/>
</dbReference>